<dbReference type="SUPFAM" id="SSF52402">
    <property type="entry name" value="Adenine nucleotide alpha hydrolases-like"/>
    <property type="match status" value="1"/>
</dbReference>
<name>A0A2T0MBV6_9FLAO</name>
<keyword evidence="3" id="KW-1185">Reference proteome</keyword>
<dbReference type="Proteomes" id="UP000237640">
    <property type="component" value="Unassembled WGS sequence"/>
</dbReference>
<proteinExistence type="predicted"/>
<accession>A0A2T0MBV6</accession>
<dbReference type="InterPro" id="IPR006016">
    <property type="entry name" value="UspA"/>
</dbReference>
<evidence type="ECO:0000313" key="2">
    <source>
        <dbReference type="EMBL" id="PRX54984.1"/>
    </source>
</evidence>
<reference evidence="2 3" key="1">
    <citation type="submission" date="2018-03" db="EMBL/GenBank/DDBJ databases">
        <title>Genomic Encyclopedia of Archaeal and Bacterial Type Strains, Phase II (KMG-II): from individual species to whole genera.</title>
        <authorList>
            <person name="Goeker M."/>
        </authorList>
    </citation>
    <scope>NUCLEOTIDE SEQUENCE [LARGE SCALE GENOMIC DNA]</scope>
    <source>
        <strain evidence="2 3">DSM 25027</strain>
    </source>
</reference>
<dbReference type="EMBL" id="PVYX01000002">
    <property type="protein sequence ID" value="PRX54984.1"/>
    <property type="molecule type" value="Genomic_DNA"/>
</dbReference>
<feature type="domain" description="UspA" evidence="1">
    <location>
        <begin position="8"/>
        <end position="124"/>
    </location>
</feature>
<dbReference type="CDD" id="cd00293">
    <property type="entry name" value="USP-like"/>
    <property type="match status" value="1"/>
</dbReference>
<dbReference type="OrthoDB" id="1198867at2"/>
<sequence length="255" mass="28457">MASKAKYHISVLMDMDNSSKSALRSAVELAKTLGGRVEALYIKSPLKVVKQANQFSAKRDLYEDSRLAKSTIQDLTKTMGENESLDISYTISYGNVKNKLKSYLRETNPDILVLGKPKYRALGGVEEKLTLLIVGEKDNLLSFKDLSLGIFGDSIPDAKNEILQVLKKETTQPIRLFSIKKGRQNDTSGQETDNKTVSYVFSEGTNAIDGLTSYVERTKTQLFCIPKTKSVKFSFQSDETEQLLRKVNVPVLLLS</sequence>
<gene>
    <name evidence="2" type="ORF">CLV81_3390</name>
</gene>
<dbReference type="Pfam" id="PF00582">
    <property type="entry name" value="Usp"/>
    <property type="match status" value="1"/>
</dbReference>
<evidence type="ECO:0000259" key="1">
    <source>
        <dbReference type="Pfam" id="PF00582"/>
    </source>
</evidence>
<dbReference type="Gene3D" id="3.40.50.620">
    <property type="entry name" value="HUPs"/>
    <property type="match status" value="1"/>
</dbReference>
<dbReference type="InterPro" id="IPR014729">
    <property type="entry name" value="Rossmann-like_a/b/a_fold"/>
</dbReference>
<evidence type="ECO:0000313" key="3">
    <source>
        <dbReference type="Proteomes" id="UP000237640"/>
    </source>
</evidence>
<dbReference type="AlphaFoldDB" id="A0A2T0MBV6"/>
<organism evidence="2 3">
    <name type="scientific">Flagellimonas meridianipacifica</name>
    <dbReference type="NCBI Taxonomy" id="1080225"/>
    <lineage>
        <taxon>Bacteria</taxon>
        <taxon>Pseudomonadati</taxon>
        <taxon>Bacteroidota</taxon>
        <taxon>Flavobacteriia</taxon>
        <taxon>Flavobacteriales</taxon>
        <taxon>Flavobacteriaceae</taxon>
        <taxon>Flagellimonas</taxon>
    </lineage>
</organism>
<protein>
    <submittedName>
        <fullName evidence="2">Universal stress protein family protein</fullName>
    </submittedName>
</protein>
<comment type="caution">
    <text evidence="2">The sequence shown here is derived from an EMBL/GenBank/DDBJ whole genome shotgun (WGS) entry which is preliminary data.</text>
</comment>
<dbReference type="RefSeq" id="WP_106146519.1">
    <property type="nucleotide sequence ID" value="NZ_PVYX01000002.1"/>
</dbReference>